<reference evidence="16 17" key="1">
    <citation type="submission" date="2020-04" db="EMBL/GenBank/DDBJ databases">
        <title>Massilia sp. RP-1-19 isolated from soil.</title>
        <authorList>
            <person name="Dahal R.H."/>
        </authorList>
    </citation>
    <scope>NUCLEOTIDE SEQUENCE [LARGE SCALE GENOMIC DNA]</scope>
    <source>
        <strain evidence="16 17">RP-1-19</strain>
    </source>
</reference>
<comment type="subcellular location">
    <subcellularLocation>
        <location evidence="1 10">Cell outer membrane</location>
        <topology evidence="1 10">Multi-pass membrane protein</topology>
    </subcellularLocation>
</comment>
<keyword evidence="17" id="KW-1185">Reference proteome</keyword>
<feature type="signal peptide" evidence="13">
    <location>
        <begin position="1"/>
        <end position="21"/>
    </location>
</feature>
<dbReference type="RefSeq" id="WP_169464243.1">
    <property type="nucleotide sequence ID" value="NZ_JABBGG010000002.1"/>
</dbReference>
<dbReference type="Proteomes" id="UP000583752">
    <property type="component" value="Unassembled WGS sequence"/>
</dbReference>
<dbReference type="InterPro" id="IPR037066">
    <property type="entry name" value="Plug_dom_sf"/>
</dbReference>
<keyword evidence="5 10" id="KW-0812">Transmembrane</keyword>
<accession>A0A848HPQ1</accession>
<dbReference type="PANTHER" id="PTHR47234">
    <property type="match status" value="1"/>
</dbReference>
<name>A0A848HPQ1_9BURK</name>
<evidence type="ECO:0000256" key="11">
    <source>
        <dbReference type="RuleBase" id="RU003357"/>
    </source>
</evidence>
<proteinExistence type="inferred from homology"/>
<dbReference type="Pfam" id="PF00593">
    <property type="entry name" value="TonB_dep_Rec_b-barrel"/>
    <property type="match status" value="1"/>
</dbReference>
<evidence type="ECO:0000259" key="15">
    <source>
        <dbReference type="Pfam" id="PF07715"/>
    </source>
</evidence>
<evidence type="ECO:0000256" key="6">
    <source>
        <dbReference type="ARBA" id="ARBA00023077"/>
    </source>
</evidence>
<evidence type="ECO:0000256" key="2">
    <source>
        <dbReference type="ARBA" id="ARBA00009810"/>
    </source>
</evidence>
<feature type="region of interest" description="Disordered" evidence="12">
    <location>
        <begin position="82"/>
        <end position="106"/>
    </location>
</feature>
<evidence type="ECO:0000256" key="8">
    <source>
        <dbReference type="ARBA" id="ARBA00023170"/>
    </source>
</evidence>
<sequence>MKLKKIAQLIALIGAVSPALAQDVPQQYIQRVEITGSSIKRIAKEGALPVEVISRKQLEEQGIVNAEQLIASLNVNGNGSDNLASNADVTSGSQRGNNGASSANLRGQGADSTLVLLNGRRVAPHGMKGSAVDLNSIPFAAVDRVEVLKDGASAIYGTDAIGGVINFILKKNYKGLEAQVFTDVTEAGGGEIGRLQVTGGFGDLSEQGYNFLFSAATNENKALRGSQRDFVNTFQPDRGLSVDTRGAPHANVFATSLGDTILSRRSNTGPVLPGTNIAYSGISILDLPGGAGCASVDGMGAYDEKLWDTPSAGLGCAYDTGRAAVLQQPVKNDNFVARGTVRVGNHELFAEAFGSNTEVAKSFSPNQVSPSASTFDARSFYPSTGAAYNEVFNSIAKVFPSIEANRGLPIAYRWRCMECGNREIVTETKAGRLQLGADGPLAIGSYAFDYKVGLARSFSESESALGTGYHYTAALRDALGTGIINPFLKGGATQSQAALNLINSASAAGVVLYGGKTVLTAFDAALSGEIYNLPAGPVLMAVGTDIRKEEYKFNGDRREAAARPAILNAAFDDANALPNVSRDIKAVYAEVIVPVTKALEINLAVRRDNYSGFGHTVNPKASFRYQPTEQLLFRGSYNEGFRAPAFNQLFNNVTESPYAGKDLADPAKCPGAKADSAKPGCESITPVIFTGGKVSLGPETAKQGTVGVVFEPMRNFSVNLDVWEIRRYDTIKSVSLSDMLANYGLFTDQFLRDPSGALFAVDQRWVNAGETVTRGLEVGARTSGKIWDGAWTAGIDGSKLLEKKSRPLPGAEFGKSEVGLFTFTGDLGLKWKHTAYVGFKKGDWSGLFQNVYRHGYTDQVLPGVASGKVTPSNYDAKVDPYSIFHTSVSYAGFKNLTLTAGVKNIFDEDPPFAITYDGNTGAGSSWEPRVADPRGRSFTFTANYKFL</sequence>
<comment type="similarity">
    <text evidence="2 10 11">Belongs to the TonB-dependent receptor family.</text>
</comment>
<keyword evidence="3 10" id="KW-0813">Transport</keyword>
<evidence type="ECO:0000256" key="3">
    <source>
        <dbReference type="ARBA" id="ARBA00022448"/>
    </source>
</evidence>
<dbReference type="InterPro" id="IPR036942">
    <property type="entry name" value="Beta-barrel_TonB_sf"/>
</dbReference>
<dbReference type="AlphaFoldDB" id="A0A848HPQ1"/>
<dbReference type="GO" id="GO:0009279">
    <property type="term" value="C:cell outer membrane"/>
    <property type="evidence" value="ECO:0007669"/>
    <property type="project" value="UniProtKB-SubCell"/>
</dbReference>
<keyword evidence="4 10" id="KW-1134">Transmembrane beta strand</keyword>
<evidence type="ECO:0000256" key="7">
    <source>
        <dbReference type="ARBA" id="ARBA00023136"/>
    </source>
</evidence>
<evidence type="ECO:0000256" key="4">
    <source>
        <dbReference type="ARBA" id="ARBA00022452"/>
    </source>
</evidence>
<keyword evidence="7 10" id="KW-0472">Membrane</keyword>
<comment type="caution">
    <text evidence="16">The sequence shown here is derived from an EMBL/GenBank/DDBJ whole genome shotgun (WGS) entry which is preliminary data.</text>
</comment>
<evidence type="ECO:0000313" key="17">
    <source>
        <dbReference type="Proteomes" id="UP000583752"/>
    </source>
</evidence>
<dbReference type="Pfam" id="PF07715">
    <property type="entry name" value="Plug"/>
    <property type="match status" value="1"/>
</dbReference>
<dbReference type="PANTHER" id="PTHR47234:SF2">
    <property type="entry name" value="TONB-DEPENDENT RECEPTOR"/>
    <property type="match status" value="1"/>
</dbReference>
<dbReference type="EMBL" id="JABBGG010000002">
    <property type="protein sequence ID" value="NML60558.1"/>
    <property type="molecule type" value="Genomic_DNA"/>
</dbReference>
<dbReference type="PROSITE" id="PS52016">
    <property type="entry name" value="TONB_DEPENDENT_REC_3"/>
    <property type="match status" value="1"/>
</dbReference>
<feature type="chain" id="PRO_5032830151" evidence="13">
    <location>
        <begin position="22"/>
        <end position="947"/>
    </location>
</feature>
<evidence type="ECO:0000313" key="16">
    <source>
        <dbReference type="EMBL" id="NML60558.1"/>
    </source>
</evidence>
<evidence type="ECO:0000256" key="10">
    <source>
        <dbReference type="PROSITE-ProRule" id="PRU01360"/>
    </source>
</evidence>
<feature type="domain" description="TonB-dependent receptor-like beta-barrel" evidence="14">
    <location>
        <begin position="527"/>
        <end position="905"/>
    </location>
</feature>
<keyword evidence="8 16" id="KW-0675">Receptor</keyword>
<keyword evidence="6 11" id="KW-0798">TonB box</keyword>
<keyword evidence="13" id="KW-0732">Signal</keyword>
<gene>
    <name evidence="16" type="ORF">HHL21_05535</name>
</gene>
<evidence type="ECO:0000256" key="1">
    <source>
        <dbReference type="ARBA" id="ARBA00004571"/>
    </source>
</evidence>
<feature type="compositionally biased region" description="Polar residues" evidence="12">
    <location>
        <begin position="82"/>
        <end position="105"/>
    </location>
</feature>
<keyword evidence="9 10" id="KW-0998">Cell outer membrane</keyword>
<protein>
    <submittedName>
        <fullName evidence="16">TonB-dependent receptor</fullName>
    </submittedName>
</protein>
<dbReference type="InterPro" id="IPR039426">
    <property type="entry name" value="TonB-dep_rcpt-like"/>
</dbReference>
<evidence type="ECO:0000256" key="12">
    <source>
        <dbReference type="SAM" id="MobiDB-lite"/>
    </source>
</evidence>
<dbReference type="InterPro" id="IPR000531">
    <property type="entry name" value="Beta-barrel_TonB"/>
</dbReference>
<evidence type="ECO:0000256" key="13">
    <source>
        <dbReference type="SAM" id="SignalP"/>
    </source>
</evidence>
<organism evidence="16 17">
    <name type="scientific">Massilia polaris</name>
    <dbReference type="NCBI Taxonomy" id="2728846"/>
    <lineage>
        <taxon>Bacteria</taxon>
        <taxon>Pseudomonadati</taxon>
        <taxon>Pseudomonadota</taxon>
        <taxon>Betaproteobacteria</taxon>
        <taxon>Burkholderiales</taxon>
        <taxon>Oxalobacteraceae</taxon>
        <taxon>Telluria group</taxon>
        <taxon>Massilia</taxon>
    </lineage>
</organism>
<evidence type="ECO:0000259" key="14">
    <source>
        <dbReference type="Pfam" id="PF00593"/>
    </source>
</evidence>
<dbReference type="InterPro" id="IPR012910">
    <property type="entry name" value="Plug_dom"/>
</dbReference>
<feature type="domain" description="TonB-dependent receptor plug" evidence="15">
    <location>
        <begin position="47"/>
        <end position="164"/>
    </location>
</feature>
<evidence type="ECO:0000256" key="9">
    <source>
        <dbReference type="ARBA" id="ARBA00023237"/>
    </source>
</evidence>
<dbReference type="Gene3D" id="2.40.170.20">
    <property type="entry name" value="TonB-dependent receptor, beta-barrel domain"/>
    <property type="match status" value="1"/>
</dbReference>
<dbReference type="Gene3D" id="2.170.130.10">
    <property type="entry name" value="TonB-dependent receptor, plug domain"/>
    <property type="match status" value="1"/>
</dbReference>
<dbReference type="SUPFAM" id="SSF56935">
    <property type="entry name" value="Porins"/>
    <property type="match status" value="1"/>
</dbReference>
<evidence type="ECO:0000256" key="5">
    <source>
        <dbReference type="ARBA" id="ARBA00022692"/>
    </source>
</evidence>